<dbReference type="FunFam" id="3.30.360.10:FF:000006">
    <property type="entry name" value="Bifunctional aspartokinase/homoserine dehydrogenase"/>
    <property type="match status" value="1"/>
</dbReference>
<dbReference type="InterPro" id="IPR018042">
    <property type="entry name" value="Aspartate_kinase_CS"/>
</dbReference>
<dbReference type="SUPFAM" id="SSF55021">
    <property type="entry name" value="ACT-like"/>
    <property type="match status" value="2"/>
</dbReference>
<comment type="pathway">
    <text evidence="4 28">Amino-acid biosynthesis; L-threonine biosynthesis; L-threonine from L-aspartate: step 3/5.</text>
</comment>
<evidence type="ECO:0000256" key="17">
    <source>
        <dbReference type="ARBA" id="ARBA00022857"/>
    </source>
</evidence>
<dbReference type="PROSITE" id="PS51671">
    <property type="entry name" value="ACT"/>
    <property type="match status" value="1"/>
</dbReference>
<dbReference type="InterPro" id="IPR041743">
    <property type="entry name" value="AK-HSDH_N"/>
</dbReference>
<organism evidence="30 31">
    <name type="scientific">Alteromonas aestuariivivens</name>
    <dbReference type="NCBI Taxonomy" id="1938339"/>
    <lineage>
        <taxon>Bacteria</taxon>
        <taxon>Pseudomonadati</taxon>
        <taxon>Pseudomonadota</taxon>
        <taxon>Gammaproteobacteria</taxon>
        <taxon>Alteromonadales</taxon>
        <taxon>Alteromonadaceae</taxon>
        <taxon>Alteromonas/Salinimonas group</taxon>
        <taxon>Alteromonas</taxon>
    </lineage>
</organism>
<dbReference type="GO" id="GO:0050661">
    <property type="term" value="F:NADP binding"/>
    <property type="evidence" value="ECO:0007669"/>
    <property type="project" value="UniProtKB-UniRule"/>
</dbReference>
<name>A0A3D8MDV9_9ALTE</name>
<dbReference type="NCBIfam" id="NF006959">
    <property type="entry name" value="PRK09436.1"/>
    <property type="match status" value="1"/>
</dbReference>
<dbReference type="InterPro" id="IPR001342">
    <property type="entry name" value="HDH_cat"/>
</dbReference>
<sequence>MKVLKFGGSSLADAQRYLRVTEISTTTHQTEGAAVVLSAPKGVTNALSSLCEQAAANEDYLPLFIKLQQTVEGIAQELSQELPDFAVQSVSEYIQSHLSSLKQQLEGIKLLGCAPDEVAAGILSIGEYISVTLFSAILSAKGIANRIIDPVQYILAEGDYLDSIADVALSKARFSDVVTDGSQLLVMPGFVAANEGGEKVTLGRNGSDYSAAILAACIDASCCEIWTDVDGVYNADPNQVENAVLLDKLTYQEAMELSYFGAKVLHPKTIGPIAQHHIPCLIRNTLNPSAPGTLISNEASEIWTSVKGISQLDNITMFNVAGPGLKGMVGMASRVFEVISNANISISLITQSSSEYSISFCIQSKDAGKALNLLEDAFALELQNQLLDPIEVRHDLAIVTLVGDGMRHTKGLAARFFSALSQARVNNVAIAQGSSERSISTVIEAKRAKKAVRVVHQNFFSDRHTIDVFLIGCGNVGQELLAQIARQQDALLQRNIQLRVYGIANSRKLLLDAQGIDVANDWQSLLNDSEHSFSIERVHQFVNDNSLVNPVIVDCTSHAGIAAQYVEMMENGFHVVTPNKKANTDTMAYYRKLRKTALDTNRQYLYETTVGAGLPVIDNLQKLFSAGDVLHRFEGILSGSLSYVFGKLEEGMTLSQATTLAKENGYTEPDPRDDLSGMDVARKLLIMAREADLTLELSDIEIESVLPAGFAESCSIDEFMQQLPQLDADFGARVEKAKAENKVLRYIGSIEGNRCKVTIQAVPASHPLAAVKDGENALAINSDYYQPKPYVIRGYGAGGTVTAAGVFADILRTMPWKQSAH</sequence>
<comment type="pathway">
    <text evidence="5 28">Amino-acid biosynthesis; L-methionine biosynthesis via de novo pathway; L-homoserine from L-aspartate: step 3/3.</text>
</comment>
<comment type="pathway">
    <text evidence="3 28">Amino-acid biosynthesis; L-methionine biosynthesis via de novo pathway; L-homoserine from L-aspartate: step 1/3.</text>
</comment>
<evidence type="ECO:0000256" key="14">
    <source>
        <dbReference type="ARBA" id="ARBA00022741"/>
    </source>
</evidence>
<keyword evidence="31" id="KW-1185">Reference proteome</keyword>
<keyword evidence="12" id="KW-0791">Threonine biosynthesis</keyword>
<reference evidence="31" key="1">
    <citation type="submission" date="2018-08" db="EMBL/GenBank/DDBJ databases">
        <authorList>
            <person name="Zhang J."/>
            <person name="Du Z.-J."/>
        </authorList>
    </citation>
    <scope>NUCLEOTIDE SEQUENCE [LARGE SCALE GENOMIC DNA]</scope>
    <source>
        <strain evidence="31">KCTC 52655</strain>
    </source>
</reference>
<evidence type="ECO:0000256" key="11">
    <source>
        <dbReference type="ARBA" id="ARBA00022679"/>
    </source>
</evidence>
<dbReference type="InterPro" id="IPR019811">
    <property type="entry name" value="HDH_CS"/>
</dbReference>
<evidence type="ECO:0000256" key="26">
    <source>
        <dbReference type="ARBA" id="ARBA00048841"/>
    </source>
</evidence>
<dbReference type="Gene3D" id="3.40.1160.10">
    <property type="entry name" value="Acetylglutamate kinase-like"/>
    <property type="match status" value="1"/>
</dbReference>
<dbReference type="GO" id="GO:0009088">
    <property type="term" value="P:threonine biosynthetic process"/>
    <property type="evidence" value="ECO:0007669"/>
    <property type="project" value="UniProtKB-UniRule"/>
</dbReference>
<dbReference type="Gene3D" id="3.30.360.10">
    <property type="entry name" value="Dihydrodipicolinate Reductase, domain 2"/>
    <property type="match status" value="1"/>
</dbReference>
<evidence type="ECO:0000256" key="6">
    <source>
        <dbReference type="ARBA" id="ARBA00005139"/>
    </source>
</evidence>
<keyword evidence="16 28" id="KW-0067">ATP-binding</keyword>
<evidence type="ECO:0000256" key="8">
    <source>
        <dbReference type="ARBA" id="ARBA00010046"/>
    </source>
</evidence>
<dbReference type="AlphaFoldDB" id="A0A3D8MDV9"/>
<evidence type="ECO:0000259" key="29">
    <source>
        <dbReference type="PROSITE" id="PS51671"/>
    </source>
</evidence>
<evidence type="ECO:0000256" key="7">
    <source>
        <dbReference type="ARBA" id="ARBA00007952"/>
    </source>
</evidence>
<keyword evidence="19" id="KW-0520">NAD</keyword>
<proteinExistence type="inferred from homology"/>
<dbReference type="GO" id="GO:0046872">
    <property type="term" value="F:metal ion binding"/>
    <property type="evidence" value="ECO:0007669"/>
    <property type="project" value="UniProtKB-KW"/>
</dbReference>
<comment type="catalytic activity">
    <reaction evidence="25">
        <text>L-aspartate + ATP = 4-phospho-L-aspartate + ADP</text>
        <dbReference type="Rhea" id="RHEA:23776"/>
        <dbReference type="ChEBI" id="CHEBI:29991"/>
        <dbReference type="ChEBI" id="CHEBI:30616"/>
        <dbReference type="ChEBI" id="CHEBI:57535"/>
        <dbReference type="ChEBI" id="CHEBI:456216"/>
        <dbReference type="EC" id="2.7.2.4"/>
    </reaction>
    <physiologicalReaction direction="left-to-right" evidence="25">
        <dbReference type="Rhea" id="RHEA:23777"/>
    </physiologicalReaction>
</comment>
<evidence type="ECO:0000256" key="23">
    <source>
        <dbReference type="ARBA" id="ARBA00023268"/>
    </source>
</evidence>
<dbReference type="CDD" id="cd04921">
    <property type="entry name" value="ACT_AKi-HSDH-ThrA-like_1"/>
    <property type="match status" value="1"/>
</dbReference>
<dbReference type="GO" id="GO:0009086">
    <property type="term" value="P:methionine biosynthetic process"/>
    <property type="evidence" value="ECO:0007669"/>
    <property type="project" value="UniProtKB-KW"/>
</dbReference>
<keyword evidence="22" id="KW-0486">Methionine biosynthesis</keyword>
<dbReference type="InterPro" id="IPR054352">
    <property type="entry name" value="ACT_Aspartokinase"/>
</dbReference>
<dbReference type="SUPFAM" id="SSF51735">
    <property type="entry name" value="NAD(P)-binding Rossmann-fold domains"/>
    <property type="match status" value="1"/>
</dbReference>
<comment type="caution">
    <text evidence="30">The sequence shown here is derived from an EMBL/GenBank/DDBJ whole genome shotgun (WGS) entry which is preliminary data.</text>
</comment>
<dbReference type="SUPFAM" id="SSF55347">
    <property type="entry name" value="Glyceraldehyde-3-phosphate dehydrogenase-like, C-terminal domain"/>
    <property type="match status" value="1"/>
</dbReference>
<dbReference type="SUPFAM" id="SSF53633">
    <property type="entry name" value="Carbamate kinase-like"/>
    <property type="match status" value="1"/>
</dbReference>
<evidence type="ECO:0000256" key="22">
    <source>
        <dbReference type="ARBA" id="ARBA00023167"/>
    </source>
</evidence>
<keyword evidence="13" id="KW-0479">Metal-binding</keyword>
<evidence type="ECO:0000256" key="25">
    <source>
        <dbReference type="ARBA" id="ARBA00048561"/>
    </source>
</evidence>
<dbReference type="PANTHER" id="PTHR43070">
    <property type="match status" value="1"/>
</dbReference>
<dbReference type="EC" id="1.1.1.3" evidence="28"/>
<dbReference type="InterPro" id="IPR005106">
    <property type="entry name" value="Asp/hSer_DH_NAD-bd"/>
</dbReference>
<evidence type="ECO:0000313" key="30">
    <source>
        <dbReference type="EMBL" id="RDV29027.1"/>
    </source>
</evidence>
<dbReference type="PIRSF" id="PIRSF000727">
    <property type="entry name" value="ThrA"/>
    <property type="match status" value="1"/>
</dbReference>
<dbReference type="GO" id="GO:0004072">
    <property type="term" value="F:aspartate kinase activity"/>
    <property type="evidence" value="ECO:0007669"/>
    <property type="project" value="UniProtKB-UniRule"/>
</dbReference>
<dbReference type="EC" id="2.7.2.4" evidence="28"/>
<accession>A0A3D8MDV9</accession>
<dbReference type="Proteomes" id="UP000256561">
    <property type="component" value="Unassembled WGS sequence"/>
</dbReference>
<dbReference type="InterPro" id="IPR001341">
    <property type="entry name" value="Asp_kinase"/>
</dbReference>
<keyword evidence="10 28" id="KW-0028">Amino-acid biosynthesis</keyword>
<dbReference type="RefSeq" id="WP_115591318.1">
    <property type="nucleotide sequence ID" value="NZ_QRHA01000001.1"/>
</dbReference>
<comment type="similarity">
    <text evidence="7 28">In the C-terminal section; belongs to the homoserine dehydrogenase family.</text>
</comment>
<evidence type="ECO:0000256" key="13">
    <source>
        <dbReference type="ARBA" id="ARBA00022723"/>
    </source>
</evidence>
<dbReference type="Pfam" id="PF03447">
    <property type="entry name" value="NAD_binding_3"/>
    <property type="match status" value="1"/>
</dbReference>
<evidence type="ECO:0000256" key="27">
    <source>
        <dbReference type="ARBA" id="ARBA00049031"/>
    </source>
</evidence>
<dbReference type="Gene3D" id="3.40.50.720">
    <property type="entry name" value="NAD(P)-binding Rossmann-like Domain"/>
    <property type="match status" value="1"/>
</dbReference>
<dbReference type="InterPro" id="IPR036291">
    <property type="entry name" value="NAD(P)-bd_dom_sf"/>
</dbReference>
<feature type="domain" description="ACT" evidence="29">
    <location>
        <begin position="320"/>
        <end position="389"/>
    </location>
</feature>
<dbReference type="Pfam" id="PF00742">
    <property type="entry name" value="Homoserine_dh"/>
    <property type="match status" value="1"/>
</dbReference>
<evidence type="ECO:0000256" key="18">
    <source>
        <dbReference type="ARBA" id="ARBA00023002"/>
    </source>
</evidence>
<dbReference type="EMBL" id="QRHA01000001">
    <property type="protein sequence ID" value="RDV29027.1"/>
    <property type="molecule type" value="Genomic_DNA"/>
</dbReference>
<gene>
    <name evidence="30" type="ORF">DXV75_00740</name>
</gene>
<comment type="similarity">
    <text evidence="8 28">In the N-terminal section; belongs to the aspartokinase family.</text>
</comment>
<keyword evidence="18 28" id="KW-0560">Oxidoreductase</keyword>
<dbReference type="InterPro" id="IPR045865">
    <property type="entry name" value="ACT-like_dom_sf"/>
</dbReference>
<dbReference type="InterPro" id="IPR001048">
    <property type="entry name" value="Asp/Glu/Uridylate_kinase"/>
</dbReference>
<dbReference type="NCBIfam" id="NF007003">
    <property type="entry name" value="PRK09466.1"/>
    <property type="match status" value="1"/>
</dbReference>
<dbReference type="UniPathway" id="UPA00034">
    <property type="reaction ID" value="UER00015"/>
</dbReference>
<dbReference type="FunFam" id="3.40.50.720:FF:000083">
    <property type="entry name" value="Bifunctional aspartokinase/homoserine dehydrogenase"/>
    <property type="match status" value="1"/>
</dbReference>
<evidence type="ECO:0000256" key="2">
    <source>
        <dbReference type="ARBA" id="ARBA00004766"/>
    </source>
</evidence>
<dbReference type="OrthoDB" id="9799110at2"/>
<dbReference type="InterPro" id="IPR011147">
    <property type="entry name" value="Bifunc_Aspkin/hSer_DH"/>
</dbReference>
<comment type="catalytic activity">
    <reaction evidence="27">
        <text>L-homoserine + NAD(+) = L-aspartate 4-semialdehyde + NADH + H(+)</text>
        <dbReference type="Rhea" id="RHEA:15757"/>
        <dbReference type="ChEBI" id="CHEBI:15378"/>
        <dbReference type="ChEBI" id="CHEBI:57476"/>
        <dbReference type="ChEBI" id="CHEBI:57540"/>
        <dbReference type="ChEBI" id="CHEBI:57945"/>
        <dbReference type="ChEBI" id="CHEBI:537519"/>
        <dbReference type="EC" id="1.1.1.3"/>
    </reaction>
    <physiologicalReaction direction="right-to-left" evidence="27">
        <dbReference type="Rhea" id="RHEA:15759"/>
    </physiologicalReaction>
</comment>
<dbReference type="GO" id="GO:0009090">
    <property type="term" value="P:homoserine biosynthetic process"/>
    <property type="evidence" value="ECO:0007669"/>
    <property type="project" value="UniProtKB-ARBA"/>
</dbReference>
<evidence type="ECO:0000256" key="12">
    <source>
        <dbReference type="ARBA" id="ARBA00022697"/>
    </source>
</evidence>
<dbReference type="GO" id="GO:0005524">
    <property type="term" value="F:ATP binding"/>
    <property type="evidence" value="ECO:0007669"/>
    <property type="project" value="UniProtKB-UniRule"/>
</dbReference>
<dbReference type="CDD" id="cd04922">
    <property type="entry name" value="ACT_AKi-HSDH-ThrA_2"/>
    <property type="match status" value="1"/>
</dbReference>
<comment type="pathway">
    <text evidence="6 28">Amino-acid biosynthesis; L-threonine biosynthesis; L-threonine from L-aspartate: step 1/5.</text>
</comment>
<evidence type="ECO:0000256" key="1">
    <source>
        <dbReference type="ARBA" id="ARBA00001920"/>
    </source>
</evidence>
<dbReference type="Gene3D" id="3.30.2130.10">
    <property type="entry name" value="VC0802-like"/>
    <property type="match status" value="1"/>
</dbReference>
<keyword evidence="17 28" id="KW-0521">NADP</keyword>
<evidence type="ECO:0000256" key="19">
    <source>
        <dbReference type="ARBA" id="ARBA00023027"/>
    </source>
</evidence>
<comment type="cofactor">
    <cofactor evidence="1">
        <name>a metal cation</name>
        <dbReference type="ChEBI" id="CHEBI:25213"/>
    </cofactor>
</comment>
<comment type="subunit">
    <text evidence="9 28">Homotetramer.</text>
</comment>
<dbReference type="Pfam" id="PF00696">
    <property type="entry name" value="AA_kinase"/>
    <property type="match status" value="1"/>
</dbReference>
<dbReference type="PANTHER" id="PTHR43070:SF3">
    <property type="entry name" value="HOMOSERINE DEHYDROGENASE"/>
    <property type="match status" value="1"/>
</dbReference>
<keyword evidence="11 28" id="KW-0808">Transferase</keyword>
<comment type="catalytic activity">
    <reaction evidence="26">
        <text>L-homoserine + NADP(+) = L-aspartate 4-semialdehyde + NADPH + H(+)</text>
        <dbReference type="Rhea" id="RHEA:15761"/>
        <dbReference type="ChEBI" id="CHEBI:15378"/>
        <dbReference type="ChEBI" id="CHEBI:57476"/>
        <dbReference type="ChEBI" id="CHEBI:57783"/>
        <dbReference type="ChEBI" id="CHEBI:58349"/>
        <dbReference type="ChEBI" id="CHEBI:537519"/>
        <dbReference type="EC" id="1.1.1.3"/>
    </reaction>
    <physiologicalReaction direction="right-to-left" evidence="26">
        <dbReference type="Rhea" id="RHEA:15763"/>
    </physiologicalReaction>
</comment>
<dbReference type="FunFam" id="3.30.2130.10:FF:000001">
    <property type="entry name" value="Bifunctional aspartokinase/homoserine dehydrogenase"/>
    <property type="match status" value="1"/>
</dbReference>
<keyword evidence="20" id="KW-0915">Sodium</keyword>
<dbReference type="InterPro" id="IPR049638">
    <property type="entry name" value="AK-HD"/>
</dbReference>
<dbReference type="UniPathway" id="UPA00050">
    <property type="reaction ID" value="UER00063"/>
</dbReference>
<evidence type="ECO:0000256" key="16">
    <source>
        <dbReference type="ARBA" id="ARBA00022840"/>
    </source>
</evidence>
<dbReference type="NCBIfam" id="TIGR00657">
    <property type="entry name" value="asp_kinases"/>
    <property type="match status" value="1"/>
</dbReference>
<evidence type="ECO:0000256" key="15">
    <source>
        <dbReference type="ARBA" id="ARBA00022777"/>
    </source>
</evidence>
<evidence type="ECO:0000256" key="24">
    <source>
        <dbReference type="ARBA" id="ARBA00044938"/>
    </source>
</evidence>
<keyword evidence="23" id="KW-0511">Multifunctional enzyme</keyword>
<evidence type="ECO:0000256" key="9">
    <source>
        <dbReference type="ARBA" id="ARBA00011881"/>
    </source>
</evidence>
<dbReference type="InterPro" id="IPR002912">
    <property type="entry name" value="ACT_dom"/>
</dbReference>
<evidence type="ECO:0000256" key="5">
    <source>
        <dbReference type="ARBA" id="ARBA00005062"/>
    </source>
</evidence>
<dbReference type="Pfam" id="PF22468">
    <property type="entry name" value="ACT_9"/>
    <property type="match status" value="2"/>
</dbReference>
<comment type="pathway">
    <text evidence="2 28">Amino-acid biosynthesis; L-lysine biosynthesis via DAP pathway; (S)-tetrahydrodipicolinate from L-aspartate: step 1/4.</text>
</comment>
<dbReference type="GO" id="GO:0004412">
    <property type="term" value="F:homoserine dehydrogenase activity"/>
    <property type="evidence" value="ECO:0007669"/>
    <property type="project" value="UniProtKB-UniRule"/>
</dbReference>
<evidence type="ECO:0000256" key="10">
    <source>
        <dbReference type="ARBA" id="ARBA00022605"/>
    </source>
</evidence>
<dbReference type="PROSITE" id="PS00324">
    <property type="entry name" value="ASPARTOKINASE"/>
    <property type="match status" value="1"/>
</dbReference>
<keyword evidence="21" id="KW-0457">Lysine biosynthesis</keyword>
<comment type="function">
    <text evidence="24">Bifunctional aspartate kinase and homoserine dehydrogenase that catalyzes the first and the third steps toward the synthesis of lysine, methionine and threonine from aspartate.</text>
</comment>
<dbReference type="InterPro" id="IPR036393">
    <property type="entry name" value="AceGlu_kinase-like_sf"/>
</dbReference>
<evidence type="ECO:0000313" key="31">
    <source>
        <dbReference type="Proteomes" id="UP000256561"/>
    </source>
</evidence>
<dbReference type="PROSITE" id="PS01042">
    <property type="entry name" value="HOMOSER_DHGENASE"/>
    <property type="match status" value="1"/>
</dbReference>
<protein>
    <recommendedName>
        <fullName evidence="28">Bifunctional aspartokinase/homoserine dehydrogenase</fullName>
    </recommendedName>
    <domain>
        <recommendedName>
            <fullName evidence="28">Aspartokinase</fullName>
            <ecNumber evidence="28">2.7.2.4</ecNumber>
        </recommendedName>
    </domain>
    <domain>
        <recommendedName>
            <fullName evidence="28">Homoserine dehydrogenase</fullName>
            <ecNumber evidence="28">1.1.1.3</ecNumber>
        </recommendedName>
    </domain>
</protein>
<keyword evidence="14 28" id="KW-0547">Nucleotide-binding</keyword>
<evidence type="ECO:0000256" key="20">
    <source>
        <dbReference type="ARBA" id="ARBA00023053"/>
    </source>
</evidence>
<keyword evidence="15 28" id="KW-0418">Kinase</keyword>
<dbReference type="CDD" id="cd04257">
    <property type="entry name" value="AAK_AK-HSDH"/>
    <property type="match status" value="1"/>
</dbReference>
<evidence type="ECO:0000256" key="28">
    <source>
        <dbReference type="PIRNR" id="PIRNR000727"/>
    </source>
</evidence>
<dbReference type="UniPathway" id="UPA00051">
    <property type="reaction ID" value="UER00462"/>
</dbReference>
<evidence type="ECO:0000256" key="4">
    <source>
        <dbReference type="ARBA" id="ARBA00005056"/>
    </source>
</evidence>
<dbReference type="GO" id="GO:0009089">
    <property type="term" value="P:lysine biosynthetic process via diaminopimelate"/>
    <property type="evidence" value="ECO:0007669"/>
    <property type="project" value="UniProtKB-UniRule"/>
</dbReference>
<evidence type="ECO:0000256" key="21">
    <source>
        <dbReference type="ARBA" id="ARBA00023154"/>
    </source>
</evidence>
<evidence type="ECO:0000256" key="3">
    <source>
        <dbReference type="ARBA" id="ARBA00004986"/>
    </source>
</evidence>